<feature type="compositionally biased region" description="Polar residues" evidence="1">
    <location>
        <begin position="49"/>
        <end position="62"/>
    </location>
</feature>
<evidence type="ECO:0000313" key="3">
    <source>
        <dbReference type="Proteomes" id="UP000239203"/>
    </source>
</evidence>
<feature type="region of interest" description="Disordered" evidence="1">
    <location>
        <begin position="41"/>
        <end position="62"/>
    </location>
</feature>
<organism evidence="2 3">
    <name type="scientific">Actinokineospora auranticolor</name>
    <dbReference type="NCBI Taxonomy" id="155976"/>
    <lineage>
        <taxon>Bacteria</taxon>
        <taxon>Bacillati</taxon>
        <taxon>Actinomycetota</taxon>
        <taxon>Actinomycetes</taxon>
        <taxon>Pseudonocardiales</taxon>
        <taxon>Pseudonocardiaceae</taxon>
        <taxon>Actinokineospora</taxon>
    </lineage>
</organism>
<sequence>MAKNNRNSNYDEYDPEQDPMFAGMIRGARACYQREMADLHERWGRSVESGESVTDDSSGTGR</sequence>
<comment type="caution">
    <text evidence="2">The sequence shown here is derived from an EMBL/GenBank/DDBJ whole genome shotgun (WGS) entry which is preliminary data.</text>
</comment>
<keyword evidence="3" id="KW-1185">Reference proteome</keyword>
<name>A0A2S6GKM2_9PSEU</name>
<reference evidence="2 3" key="1">
    <citation type="submission" date="2018-02" db="EMBL/GenBank/DDBJ databases">
        <title>Genomic Encyclopedia of Archaeal and Bacterial Type Strains, Phase II (KMG-II): from individual species to whole genera.</title>
        <authorList>
            <person name="Goeker M."/>
        </authorList>
    </citation>
    <scope>NUCLEOTIDE SEQUENCE [LARGE SCALE GENOMIC DNA]</scope>
    <source>
        <strain evidence="2 3">YU 961-1</strain>
    </source>
</reference>
<protein>
    <submittedName>
        <fullName evidence="2">Uncharacterized protein</fullName>
    </submittedName>
</protein>
<evidence type="ECO:0000256" key="1">
    <source>
        <dbReference type="SAM" id="MobiDB-lite"/>
    </source>
</evidence>
<dbReference type="AlphaFoldDB" id="A0A2S6GKM2"/>
<dbReference type="EMBL" id="PTIX01000012">
    <property type="protein sequence ID" value="PPK65755.1"/>
    <property type="molecule type" value="Genomic_DNA"/>
</dbReference>
<proteinExistence type="predicted"/>
<gene>
    <name evidence="2" type="ORF">CLV40_11214</name>
</gene>
<dbReference type="RefSeq" id="WP_104480752.1">
    <property type="nucleotide sequence ID" value="NZ_CP154825.1"/>
</dbReference>
<evidence type="ECO:0000313" key="2">
    <source>
        <dbReference type="EMBL" id="PPK65755.1"/>
    </source>
</evidence>
<dbReference type="Proteomes" id="UP000239203">
    <property type="component" value="Unassembled WGS sequence"/>
</dbReference>
<accession>A0A2S6GKM2</accession>